<accession>A0A5A9ZTJ1</accession>
<feature type="transmembrane region" description="Helical" evidence="1">
    <location>
        <begin position="52"/>
        <end position="73"/>
    </location>
</feature>
<dbReference type="AlphaFoldDB" id="A0A5A9ZTJ1"/>
<evidence type="ECO:0000313" key="2">
    <source>
        <dbReference type="EMBL" id="KAA0920216.1"/>
    </source>
</evidence>
<protein>
    <recommendedName>
        <fullName evidence="4">O-antigen ligase family protein</fullName>
    </recommendedName>
</protein>
<keyword evidence="1" id="KW-0472">Membrane</keyword>
<dbReference type="PANTHER" id="PTHR37422">
    <property type="entry name" value="TEICHURONIC ACID BIOSYNTHESIS PROTEIN TUAE"/>
    <property type="match status" value="1"/>
</dbReference>
<feature type="transmembrane region" description="Helical" evidence="1">
    <location>
        <begin position="6"/>
        <end position="22"/>
    </location>
</feature>
<dbReference type="Proteomes" id="UP000325291">
    <property type="component" value="Unassembled WGS sequence"/>
</dbReference>
<evidence type="ECO:0008006" key="4">
    <source>
        <dbReference type="Google" id="ProtNLM"/>
    </source>
</evidence>
<sequence>MPNSFALIVLALWPLVTILIFRRLEIGRAVIWSLLLAYLFLPPPPAMFDFPMMPALSKETLPSISAFLVALAMRGRDLRLLPRSNLAKLLMVVFVVSPLATVLTNDEPVVWGRVVLPALRLTEGIALMVNQAMLLMPFVLAQNFLGRARDQRDILIALLLAGLVYSVLMLVEVRLSPQLNVWVYGYFQHIFEQMVRADGYRPIVFLYHGLWVAVFALMAVAAAAALFRETQGRLRGYLLMATGYLWVVLVLCKSLAALVYSLVLVPLILFSGRLLQFRVAALLAILAVGYPVLKGNGFIPTDFLLEQAEAIDPERAGSLEFRFDNEDVLMERAYEKPVFGWGSWGRNHVHDPVSGQILTVTDGRWVITIGVFGWVGFFAEFALLALPLFILAGRSFKRPDMARISPWLGPLALILGFNLFDLLPNATITTLTWLLSGAMLGALDRGIFRRASDAPPPRGADGLRSIM</sequence>
<name>A0A5A9ZTJ1_9RHOB</name>
<keyword evidence="3" id="KW-1185">Reference proteome</keyword>
<feature type="transmembrane region" description="Helical" evidence="1">
    <location>
        <begin position="257"/>
        <end position="275"/>
    </location>
</feature>
<feature type="transmembrane region" description="Helical" evidence="1">
    <location>
        <begin position="85"/>
        <end position="104"/>
    </location>
</feature>
<gene>
    <name evidence="2" type="ORF">FLO80_03610</name>
</gene>
<feature type="transmembrane region" description="Helical" evidence="1">
    <location>
        <begin position="153"/>
        <end position="171"/>
    </location>
</feature>
<dbReference type="InterPro" id="IPR051533">
    <property type="entry name" value="WaaL-like"/>
</dbReference>
<dbReference type="RefSeq" id="WP_111363797.1">
    <property type="nucleotide sequence ID" value="NZ_VINQ01000002.1"/>
</dbReference>
<feature type="transmembrane region" description="Helical" evidence="1">
    <location>
        <begin position="280"/>
        <end position="299"/>
    </location>
</feature>
<feature type="transmembrane region" description="Helical" evidence="1">
    <location>
        <begin position="365"/>
        <end position="392"/>
    </location>
</feature>
<feature type="transmembrane region" description="Helical" evidence="1">
    <location>
        <begin position="205"/>
        <end position="227"/>
    </location>
</feature>
<keyword evidence="1" id="KW-1133">Transmembrane helix</keyword>
<feature type="transmembrane region" description="Helical" evidence="1">
    <location>
        <begin position="29"/>
        <end position="46"/>
    </location>
</feature>
<dbReference type="EMBL" id="VINQ01000002">
    <property type="protein sequence ID" value="KAA0920216.1"/>
    <property type="molecule type" value="Genomic_DNA"/>
</dbReference>
<evidence type="ECO:0000313" key="3">
    <source>
        <dbReference type="Proteomes" id="UP000325291"/>
    </source>
</evidence>
<feature type="transmembrane region" description="Helical" evidence="1">
    <location>
        <begin position="124"/>
        <end position="141"/>
    </location>
</feature>
<keyword evidence="1" id="KW-0812">Transmembrane</keyword>
<comment type="caution">
    <text evidence="2">The sequence shown here is derived from an EMBL/GenBank/DDBJ whole genome shotgun (WGS) entry which is preliminary data.</text>
</comment>
<organism evidence="2 3">
    <name type="scientific">Aquicoccus porphyridii</name>
    <dbReference type="NCBI Taxonomy" id="1852029"/>
    <lineage>
        <taxon>Bacteria</taxon>
        <taxon>Pseudomonadati</taxon>
        <taxon>Pseudomonadota</taxon>
        <taxon>Alphaproteobacteria</taxon>
        <taxon>Rhodobacterales</taxon>
        <taxon>Paracoccaceae</taxon>
        <taxon>Aquicoccus</taxon>
    </lineage>
</organism>
<proteinExistence type="predicted"/>
<evidence type="ECO:0000256" key="1">
    <source>
        <dbReference type="SAM" id="Phobius"/>
    </source>
</evidence>
<dbReference type="PANTHER" id="PTHR37422:SF13">
    <property type="entry name" value="LIPOPOLYSACCHARIDE BIOSYNTHESIS PROTEIN PA4999-RELATED"/>
    <property type="match status" value="1"/>
</dbReference>
<reference evidence="2 3" key="1">
    <citation type="submission" date="2019-07" db="EMBL/GenBank/DDBJ databases">
        <title>Aquicoccus porphyridii gen. nov., sp. nov., isolated from a small marine red alga, Porphyridium marinum.</title>
        <authorList>
            <person name="Liu L."/>
        </authorList>
    </citation>
    <scope>NUCLEOTIDE SEQUENCE [LARGE SCALE GENOMIC DNA]</scope>
    <source>
        <strain evidence="2 3">L1 8-17</strain>
    </source>
</reference>